<keyword evidence="2" id="KW-0963">Cytoplasm</keyword>
<organism evidence="6 7">
    <name type="scientific">Rhynocoris fuscipes</name>
    <dbReference type="NCBI Taxonomy" id="488301"/>
    <lineage>
        <taxon>Eukaryota</taxon>
        <taxon>Metazoa</taxon>
        <taxon>Ecdysozoa</taxon>
        <taxon>Arthropoda</taxon>
        <taxon>Hexapoda</taxon>
        <taxon>Insecta</taxon>
        <taxon>Pterygota</taxon>
        <taxon>Neoptera</taxon>
        <taxon>Paraneoptera</taxon>
        <taxon>Hemiptera</taxon>
        <taxon>Heteroptera</taxon>
        <taxon>Panheteroptera</taxon>
        <taxon>Cimicomorpha</taxon>
        <taxon>Reduviidae</taxon>
        <taxon>Harpactorinae</taxon>
        <taxon>Harpactorini</taxon>
        <taxon>Rhynocoris</taxon>
    </lineage>
</organism>
<comment type="similarity">
    <text evidence="1 4">Belongs to the tektin family.</text>
</comment>
<keyword evidence="7" id="KW-1185">Reference proteome</keyword>
<keyword evidence="4" id="KW-0282">Flagellum</keyword>
<dbReference type="GO" id="GO:0060294">
    <property type="term" value="P:cilium movement involved in cell motility"/>
    <property type="evidence" value="ECO:0007669"/>
    <property type="project" value="UniProtKB-UniRule"/>
</dbReference>
<accession>A0AAW1DA14</accession>
<dbReference type="EMBL" id="JAPXFL010000004">
    <property type="protein sequence ID" value="KAK9507778.1"/>
    <property type="molecule type" value="Genomic_DNA"/>
</dbReference>
<evidence type="ECO:0000256" key="5">
    <source>
        <dbReference type="SAM" id="Coils"/>
    </source>
</evidence>
<comment type="subcellular location">
    <subcellularLocation>
        <location evidence="4">Cytoplasm</location>
        <location evidence="4">Cytoskeleton</location>
        <location evidence="4">Cilium axoneme</location>
    </subcellularLocation>
</comment>
<dbReference type="GO" id="GO:0005930">
    <property type="term" value="C:axoneme"/>
    <property type="evidence" value="ECO:0007669"/>
    <property type="project" value="UniProtKB-SubCell"/>
</dbReference>
<evidence type="ECO:0000256" key="3">
    <source>
        <dbReference type="ARBA" id="ARBA00023054"/>
    </source>
</evidence>
<reference evidence="6 7" key="1">
    <citation type="submission" date="2022-12" db="EMBL/GenBank/DDBJ databases">
        <title>Chromosome-level genome assembly of true bugs.</title>
        <authorList>
            <person name="Ma L."/>
            <person name="Li H."/>
        </authorList>
    </citation>
    <scope>NUCLEOTIDE SEQUENCE [LARGE SCALE GENOMIC DNA]</scope>
    <source>
        <strain evidence="6">Lab_2022b</strain>
    </source>
</reference>
<keyword evidence="3 5" id="KW-0175">Coiled coil</keyword>
<dbReference type="GO" id="GO:0060271">
    <property type="term" value="P:cilium assembly"/>
    <property type="evidence" value="ECO:0007669"/>
    <property type="project" value="UniProtKB-UniRule"/>
</dbReference>
<dbReference type="PANTHER" id="PTHR19960">
    <property type="entry name" value="TEKTIN"/>
    <property type="match status" value="1"/>
</dbReference>
<dbReference type="GO" id="GO:0005634">
    <property type="term" value="C:nucleus"/>
    <property type="evidence" value="ECO:0007669"/>
    <property type="project" value="TreeGrafter"/>
</dbReference>
<protein>
    <recommendedName>
        <fullName evidence="4">Tektin</fullName>
    </recommendedName>
</protein>
<evidence type="ECO:0000256" key="4">
    <source>
        <dbReference type="RuleBase" id="RU367040"/>
    </source>
</evidence>
<evidence type="ECO:0000256" key="1">
    <source>
        <dbReference type="ARBA" id="ARBA00007209"/>
    </source>
</evidence>
<feature type="coiled-coil region" evidence="5">
    <location>
        <begin position="149"/>
        <end position="176"/>
    </location>
</feature>
<keyword evidence="4" id="KW-0966">Cell projection</keyword>
<feature type="coiled-coil region" evidence="5">
    <location>
        <begin position="379"/>
        <end position="451"/>
    </location>
</feature>
<comment type="caution">
    <text evidence="6">The sequence shown here is derived from an EMBL/GenBank/DDBJ whole genome shotgun (WGS) entry which is preliminary data.</text>
</comment>
<sequence length="484" mass="54663">MEHKSCEENTISQPPTYGGYIKAEKEACSDERPSFLPQISDKYKKDDGGEGMGPIGPWATGKVDYSDLGGITGTRPVVDSYSTTRYSEAEWRKHNEEVLCSSADDLHRVNMAEYNSRRGLKCTANLADKVQTENTRRLAERSNELLRWKGEVERSIQAMTEEIRLLEMQRRRTKQAKTVLGLVYSISSECLARRAMREGYDLARDATEEELIKEAALINEVGGLYDRTLVRIQEQLVRNNAMKLRLESDWSDKKETYEFLSTNLVLKNNSPTILFKPAATRFAENQSSPESWEKSTKELLLTADAVMNQSCELRALLNGPILEDCVRDLKAQAEKVDTALAKGIADTENCITAMSGELEVIARRNAECEKLQADLSNGIRGLDKAIKVAQTRLDNLNQRPRTENCRDKAQFGLIEEVKSLTEQTSALKMQLAEAEESLLNLIRSRTIIEKELQNKLKTVYIDKTRCQVMRSQYPSATALAGYYS</sequence>
<gene>
    <name evidence="6" type="ORF">O3M35_007557</name>
</gene>
<dbReference type="InterPro" id="IPR048256">
    <property type="entry name" value="Tektin-like"/>
</dbReference>
<keyword evidence="4" id="KW-0969">Cilium</keyword>
<dbReference type="AlphaFoldDB" id="A0AAW1DA14"/>
<evidence type="ECO:0000256" key="2">
    <source>
        <dbReference type="ARBA" id="ARBA00022490"/>
    </source>
</evidence>
<proteinExistence type="inferred from homology"/>
<dbReference type="PRINTS" id="PR00511">
    <property type="entry name" value="TEKTIN"/>
</dbReference>
<dbReference type="InterPro" id="IPR000435">
    <property type="entry name" value="Tektins"/>
</dbReference>
<evidence type="ECO:0000313" key="7">
    <source>
        <dbReference type="Proteomes" id="UP001461498"/>
    </source>
</evidence>
<dbReference type="Proteomes" id="UP001461498">
    <property type="component" value="Unassembled WGS sequence"/>
</dbReference>
<dbReference type="GO" id="GO:0015630">
    <property type="term" value="C:microtubule cytoskeleton"/>
    <property type="evidence" value="ECO:0007669"/>
    <property type="project" value="UniProtKB-UniRule"/>
</dbReference>
<dbReference type="PANTHER" id="PTHR19960:SF12">
    <property type="entry name" value="TEKTIN-4"/>
    <property type="match status" value="1"/>
</dbReference>
<name>A0AAW1DA14_9HEMI</name>
<evidence type="ECO:0000313" key="6">
    <source>
        <dbReference type="EMBL" id="KAK9507778.1"/>
    </source>
</evidence>
<dbReference type="Pfam" id="PF03148">
    <property type="entry name" value="Tektin"/>
    <property type="match status" value="1"/>
</dbReference>